<dbReference type="InterPro" id="IPR028994">
    <property type="entry name" value="Integrin_alpha_N"/>
</dbReference>
<accession>A0ABP6G177</accession>
<evidence type="ECO:0000256" key="1">
    <source>
        <dbReference type="ARBA" id="ARBA00022729"/>
    </source>
</evidence>
<name>A0ABP6G177_9ACTN</name>
<evidence type="ECO:0008006" key="5">
    <source>
        <dbReference type="Google" id="ProtNLM"/>
    </source>
</evidence>
<evidence type="ECO:0000313" key="4">
    <source>
        <dbReference type="Proteomes" id="UP001500886"/>
    </source>
</evidence>
<organism evidence="3 4">
    <name type="scientific">Streptomyces luteosporeus</name>
    <dbReference type="NCBI Taxonomy" id="173856"/>
    <lineage>
        <taxon>Bacteria</taxon>
        <taxon>Bacillati</taxon>
        <taxon>Actinomycetota</taxon>
        <taxon>Actinomycetes</taxon>
        <taxon>Kitasatosporales</taxon>
        <taxon>Streptomycetaceae</taxon>
        <taxon>Streptomyces</taxon>
    </lineage>
</organism>
<sequence length="287" mass="30653">MVHTSSRKSGRSLTRLTVAAIAAALATAAAGTAVADPRPIVEPTPEAPVYKLFGADGAGNLYSYKPNGSGNFEDATYVTFGWQDITAALQVDHDRNGVSDGLYTREKDGSLWYNGDLGEKRIGGGWDIYDRLLSVGDVGGAGESDILARDKAGVLWLYLAHPDGTLGDRIRVGGGWDMFTDIVGKGDLNGDGKADMVAKDRNGDLWFYKGTGNTNDPFASRVKVGGGWNTYNTLVGTGDVDGDGRSDLLARDKAGVLWLYHGNGNQTDPFDNRTKIGGGWDQYVTMF</sequence>
<dbReference type="Gene3D" id="2.115.10.10">
    <property type="entry name" value="Tachylectin 2"/>
    <property type="match status" value="1"/>
</dbReference>
<evidence type="ECO:0000256" key="2">
    <source>
        <dbReference type="SAM" id="SignalP"/>
    </source>
</evidence>
<feature type="signal peptide" evidence="2">
    <location>
        <begin position="1"/>
        <end position="35"/>
    </location>
</feature>
<feature type="chain" id="PRO_5045162845" description="VCBS repeat-containing protein" evidence="2">
    <location>
        <begin position="36"/>
        <end position="287"/>
    </location>
</feature>
<gene>
    <name evidence="3" type="ORF">GCM10010315_12120</name>
</gene>
<keyword evidence="1 2" id="KW-0732">Signal</keyword>
<dbReference type="InterPro" id="IPR013517">
    <property type="entry name" value="FG-GAP"/>
</dbReference>
<reference evidence="4" key="1">
    <citation type="journal article" date="2019" name="Int. J. Syst. Evol. Microbiol.">
        <title>The Global Catalogue of Microorganisms (GCM) 10K type strain sequencing project: providing services to taxonomists for standard genome sequencing and annotation.</title>
        <authorList>
            <consortium name="The Broad Institute Genomics Platform"/>
            <consortium name="The Broad Institute Genome Sequencing Center for Infectious Disease"/>
            <person name="Wu L."/>
            <person name="Ma J."/>
        </authorList>
    </citation>
    <scope>NUCLEOTIDE SEQUENCE [LARGE SCALE GENOMIC DNA]</scope>
    <source>
        <strain evidence="4">JCM 4542</strain>
    </source>
</reference>
<comment type="caution">
    <text evidence="3">The sequence shown here is derived from an EMBL/GenBank/DDBJ whole genome shotgun (WGS) entry which is preliminary data.</text>
</comment>
<dbReference type="PANTHER" id="PTHR44103:SF1">
    <property type="entry name" value="PROPROTEIN CONVERTASE P"/>
    <property type="match status" value="1"/>
</dbReference>
<dbReference type="Pfam" id="PF13517">
    <property type="entry name" value="FG-GAP_3"/>
    <property type="match status" value="1"/>
</dbReference>
<dbReference type="PANTHER" id="PTHR44103">
    <property type="entry name" value="PROPROTEIN CONVERTASE P"/>
    <property type="match status" value="1"/>
</dbReference>
<dbReference type="Proteomes" id="UP001500886">
    <property type="component" value="Unassembled WGS sequence"/>
</dbReference>
<evidence type="ECO:0000313" key="3">
    <source>
        <dbReference type="EMBL" id="GAA2711084.1"/>
    </source>
</evidence>
<dbReference type="EMBL" id="BAAASL010000004">
    <property type="protein sequence ID" value="GAA2711084.1"/>
    <property type="molecule type" value="Genomic_DNA"/>
</dbReference>
<protein>
    <recommendedName>
        <fullName evidence="5">VCBS repeat-containing protein</fullName>
    </recommendedName>
</protein>
<proteinExistence type="predicted"/>
<keyword evidence="4" id="KW-1185">Reference proteome</keyword>
<dbReference type="RefSeq" id="WP_344433709.1">
    <property type="nucleotide sequence ID" value="NZ_BAAASL010000004.1"/>
</dbReference>
<dbReference type="SUPFAM" id="SSF69318">
    <property type="entry name" value="Integrin alpha N-terminal domain"/>
    <property type="match status" value="1"/>
</dbReference>